<keyword evidence="3" id="KW-1185">Reference proteome</keyword>
<reference evidence="2" key="1">
    <citation type="submission" date="2023-03" db="EMBL/GenBank/DDBJ databases">
        <title>Chromosome-level genomes of two armyworms, Mythimna separata and Mythimna loreyi, provide insights into the biosynthesis and reception of sex pheromones.</title>
        <authorList>
            <person name="Zhao H."/>
        </authorList>
    </citation>
    <scope>NUCLEOTIDE SEQUENCE</scope>
    <source>
        <strain evidence="2">BeijingLab</strain>
        <tissue evidence="2">Pupa</tissue>
    </source>
</reference>
<feature type="compositionally biased region" description="Acidic residues" evidence="1">
    <location>
        <begin position="51"/>
        <end position="64"/>
    </location>
</feature>
<gene>
    <name evidence="2" type="ORF">PYW07_006211</name>
</gene>
<dbReference type="EMBL" id="JARGEI010000007">
    <property type="protein sequence ID" value="KAJ8728515.1"/>
    <property type="molecule type" value="Genomic_DNA"/>
</dbReference>
<comment type="caution">
    <text evidence="2">The sequence shown here is derived from an EMBL/GenBank/DDBJ whole genome shotgun (WGS) entry which is preliminary data.</text>
</comment>
<feature type="region of interest" description="Disordered" evidence="1">
    <location>
        <begin position="144"/>
        <end position="167"/>
    </location>
</feature>
<evidence type="ECO:0000313" key="2">
    <source>
        <dbReference type="EMBL" id="KAJ8728515.1"/>
    </source>
</evidence>
<feature type="compositionally biased region" description="Basic and acidic residues" evidence="1">
    <location>
        <begin position="333"/>
        <end position="342"/>
    </location>
</feature>
<dbReference type="Proteomes" id="UP001231518">
    <property type="component" value="Chromosome 19"/>
</dbReference>
<feature type="region of interest" description="Disordered" evidence="1">
    <location>
        <begin position="331"/>
        <end position="380"/>
    </location>
</feature>
<evidence type="ECO:0000256" key="1">
    <source>
        <dbReference type="SAM" id="MobiDB-lite"/>
    </source>
</evidence>
<feature type="region of interest" description="Disordered" evidence="1">
    <location>
        <begin position="19"/>
        <end position="65"/>
    </location>
</feature>
<organism evidence="2 3">
    <name type="scientific">Mythimna separata</name>
    <name type="common">Oriental armyworm</name>
    <name type="synonym">Pseudaletia separata</name>
    <dbReference type="NCBI Taxonomy" id="271217"/>
    <lineage>
        <taxon>Eukaryota</taxon>
        <taxon>Metazoa</taxon>
        <taxon>Ecdysozoa</taxon>
        <taxon>Arthropoda</taxon>
        <taxon>Hexapoda</taxon>
        <taxon>Insecta</taxon>
        <taxon>Pterygota</taxon>
        <taxon>Neoptera</taxon>
        <taxon>Endopterygota</taxon>
        <taxon>Lepidoptera</taxon>
        <taxon>Glossata</taxon>
        <taxon>Ditrysia</taxon>
        <taxon>Noctuoidea</taxon>
        <taxon>Noctuidae</taxon>
        <taxon>Noctuinae</taxon>
        <taxon>Hadenini</taxon>
        <taxon>Mythimna</taxon>
    </lineage>
</organism>
<protein>
    <submittedName>
        <fullName evidence="2">Uncharacterized protein</fullName>
    </submittedName>
</protein>
<evidence type="ECO:0000313" key="3">
    <source>
        <dbReference type="Proteomes" id="UP001231518"/>
    </source>
</evidence>
<name>A0AAD7YUA5_MYTSE</name>
<dbReference type="AlphaFoldDB" id="A0AAD7YUA5"/>
<sequence>MAGNSNRLCDQIQRWLLEDNEDDDISSESKEVGELAEQSGPLGSPYHSEMEQDGEEVEDEDEDVPLSTLASYQSRNGTKWSGDETYKSTWFAYEALAFLRDRNNPRKRRKKKKTQRFEMAGRHNWRVGREDAPEDFDELLRDTDSEDEGEAEYLLEEEPEEQEAEYDEPEYLDQEFLEPGPEAYYGVDMQISEKIDRMKQIISRSQHQIAFKNKKRMEWIKTNLTEKEHLLGDFYKLSDDILTEKELTIIGYQVLQESSGTEQSLIALASAAKAAEEVSRRVHLDMECRQDRVKKIKDGKSKDEVFRKCPATAKCVFTDELEEIKKIAPGYRGKPEKFDPSKVGKKSTPQQQQRRGPASPAVTPPTALDKAAKPTPQKNSPLWAESIFGVDVAVRELAVNQEVQPTFARLPEIVEEVYSSIGGDDQSLIKQMTKGMLMYYSTSLLWARLLDNKAKRGNTNLSFQEQEYCKAIMQQDYNVSHNQSICF</sequence>
<accession>A0AAD7YUA5</accession>
<proteinExistence type="predicted"/>